<keyword evidence="6" id="KW-0479">Metal-binding</keyword>
<dbReference type="InterPro" id="IPR001214">
    <property type="entry name" value="SET_dom"/>
</dbReference>
<dbReference type="InterPro" id="IPR046341">
    <property type="entry name" value="SET_dom_sf"/>
</dbReference>
<evidence type="ECO:0000256" key="5">
    <source>
        <dbReference type="ARBA" id="ARBA00022691"/>
    </source>
</evidence>
<dbReference type="SMART" id="SM00317">
    <property type="entry name" value="SET"/>
    <property type="match status" value="1"/>
</dbReference>
<evidence type="ECO:0000256" key="7">
    <source>
        <dbReference type="ARBA" id="ARBA00022833"/>
    </source>
</evidence>
<evidence type="ECO:0000256" key="4">
    <source>
        <dbReference type="ARBA" id="ARBA00022679"/>
    </source>
</evidence>
<evidence type="ECO:0000256" key="6">
    <source>
        <dbReference type="ARBA" id="ARBA00022723"/>
    </source>
</evidence>
<dbReference type="GO" id="GO:0005694">
    <property type="term" value="C:chromosome"/>
    <property type="evidence" value="ECO:0007669"/>
    <property type="project" value="UniProtKB-SubCell"/>
</dbReference>
<dbReference type="PROSITE" id="PS50867">
    <property type="entry name" value="PRE_SET"/>
    <property type="match status" value="1"/>
</dbReference>
<evidence type="ECO:0000256" key="3">
    <source>
        <dbReference type="ARBA" id="ARBA00022603"/>
    </source>
</evidence>
<dbReference type="Proteomes" id="UP000799772">
    <property type="component" value="Unassembled WGS sequence"/>
</dbReference>
<dbReference type="AlphaFoldDB" id="A0A9P4M524"/>
<keyword evidence="2" id="KW-0158">Chromosome</keyword>
<dbReference type="SUPFAM" id="SSF82199">
    <property type="entry name" value="SET domain"/>
    <property type="match status" value="1"/>
</dbReference>
<keyword evidence="4" id="KW-0808">Transferase</keyword>
<feature type="domain" description="Pre-SET" evidence="9">
    <location>
        <begin position="126"/>
        <end position="225"/>
    </location>
</feature>
<feature type="domain" description="SET" evidence="8">
    <location>
        <begin position="228"/>
        <end position="358"/>
    </location>
</feature>
<dbReference type="PROSITE" id="PS50868">
    <property type="entry name" value="POST_SET"/>
    <property type="match status" value="1"/>
</dbReference>
<evidence type="ECO:0000259" key="9">
    <source>
        <dbReference type="PROSITE" id="PS50867"/>
    </source>
</evidence>
<evidence type="ECO:0000313" key="11">
    <source>
        <dbReference type="EMBL" id="KAF2094872.1"/>
    </source>
</evidence>
<evidence type="ECO:0000259" key="10">
    <source>
        <dbReference type="PROSITE" id="PS50868"/>
    </source>
</evidence>
<gene>
    <name evidence="11" type="ORF">NA57DRAFT_45660</name>
</gene>
<evidence type="ECO:0000256" key="2">
    <source>
        <dbReference type="ARBA" id="ARBA00022454"/>
    </source>
</evidence>
<accession>A0A9P4M524</accession>
<dbReference type="OrthoDB" id="308383at2759"/>
<dbReference type="GO" id="GO:0008270">
    <property type="term" value="F:zinc ion binding"/>
    <property type="evidence" value="ECO:0007669"/>
    <property type="project" value="InterPro"/>
</dbReference>
<comment type="caution">
    <text evidence="11">The sequence shown here is derived from an EMBL/GenBank/DDBJ whole genome shotgun (WGS) entry which is preliminary data.</text>
</comment>
<dbReference type="InterPro" id="IPR007728">
    <property type="entry name" value="Pre-SET_dom"/>
</dbReference>
<dbReference type="Pfam" id="PF00856">
    <property type="entry name" value="SET"/>
    <property type="match status" value="1"/>
</dbReference>
<keyword evidence="12" id="KW-1185">Reference proteome</keyword>
<keyword evidence="3" id="KW-0489">Methyltransferase</keyword>
<dbReference type="GO" id="GO:0032259">
    <property type="term" value="P:methylation"/>
    <property type="evidence" value="ECO:0007669"/>
    <property type="project" value="UniProtKB-KW"/>
</dbReference>
<dbReference type="InterPro" id="IPR003616">
    <property type="entry name" value="Post-SET_dom"/>
</dbReference>
<dbReference type="InterPro" id="IPR050973">
    <property type="entry name" value="H3K9_Histone-Lys_N-MTase"/>
</dbReference>
<dbReference type="GO" id="GO:0042054">
    <property type="term" value="F:histone methyltransferase activity"/>
    <property type="evidence" value="ECO:0007669"/>
    <property type="project" value="InterPro"/>
</dbReference>
<dbReference type="Gene3D" id="2.170.270.10">
    <property type="entry name" value="SET domain"/>
    <property type="match status" value="1"/>
</dbReference>
<proteinExistence type="predicted"/>
<evidence type="ECO:0000259" key="8">
    <source>
        <dbReference type="PROSITE" id="PS50280"/>
    </source>
</evidence>
<organism evidence="11 12">
    <name type="scientific">Rhizodiscina lignyota</name>
    <dbReference type="NCBI Taxonomy" id="1504668"/>
    <lineage>
        <taxon>Eukaryota</taxon>
        <taxon>Fungi</taxon>
        <taxon>Dikarya</taxon>
        <taxon>Ascomycota</taxon>
        <taxon>Pezizomycotina</taxon>
        <taxon>Dothideomycetes</taxon>
        <taxon>Pleosporomycetidae</taxon>
        <taxon>Aulographales</taxon>
        <taxon>Rhizodiscinaceae</taxon>
        <taxon>Rhizodiscina</taxon>
    </lineage>
</organism>
<dbReference type="GO" id="GO:0005634">
    <property type="term" value="C:nucleus"/>
    <property type="evidence" value="ECO:0007669"/>
    <property type="project" value="InterPro"/>
</dbReference>
<dbReference type="PROSITE" id="PS50280">
    <property type="entry name" value="SET"/>
    <property type="match status" value="1"/>
</dbReference>
<keyword evidence="5" id="KW-0949">S-adenosyl-L-methionine</keyword>
<feature type="domain" description="Post-SET" evidence="10">
    <location>
        <begin position="381"/>
        <end position="397"/>
    </location>
</feature>
<dbReference type="PANTHER" id="PTHR46223:SF3">
    <property type="entry name" value="HISTONE-LYSINE N-METHYLTRANSFERASE SET-23"/>
    <property type="match status" value="1"/>
</dbReference>
<sequence length="398" mass="45847">MSSGSDSSRSLPPYIFNTDEVDAYNGIVYKDNESILIRPSDDPEVTQIDSMRVPTPAMNSTSRSSRTRSARERIRSEFVKRLNDLPGAPVSLINIRDETTPSLRFTFVNESVLRKGVERLDSEFVAGCSKCRPDMGQGIGCEYTKICECLEYADVDVGRLDEAQRKIFDPTGDTSGLPKRFPYASSGHRQGCLVDFYLDRRAPIYECNRQCKCGPKCKNRCVQHGRKVKLEIFKTKDRGWGLRAREALRKGEFLDTYRGEIITDEEATRREEEAKTSKESYFYSLDKFADDDIFANEKPYVVDGELMGGPTRFINHSCEPNCRQYTVLYNKYDRRVYELAFFAYRDIRPSEELTFDYLDKEEEDQEAEELTSTQQSEGGKQQIECKCGAQKCRKWLWM</sequence>
<keyword evidence="7" id="KW-0862">Zinc</keyword>
<name>A0A9P4M524_9PEZI</name>
<evidence type="ECO:0000256" key="1">
    <source>
        <dbReference type="ARBA" id="ARBA00004286"/>
    </source>
</evidence>
<reference evidence="11" key="1">
    <citation type="journal article" date="2020" name="Stud. Mycol.">
        <title>101 Dothideomycetes genomes: a test case for predicting lifestyles and emergence of pathogens.</title>
        <authorList>
            <person name="Haridas S."/>
            <person name="Albert R."/>
            <person name="Binder M."/>
            <person name="Bloem J."/>
            <person name="Labutti K."/>
            <person name="Salamov A."/>
            <person name="Andreopoulos B."/>
            <person name="Baker S."/>
            <person name="Barry K."/>
            <person name="Bills G."/>
            <person name="Bluhm B."/>
            <person name="Cannon C."/>
            <person name="Castanera R."/>
            <person name="Culley D."/>
            <person name="Daum C."/>
            <person name="Ezra D."/>
            <person name="Gonzalez J."/>
            <person name="Henrissat B."/>
            <person name="Kuo A."/>
            <person name="Liang C."/>
            <person name="Lipzen A."/>
            <person name="Lutzoni F."/>
            <person name="Magnuson J."/>
            <person name="Mondo S."/>
            <person name="Nolan M."/>
            <person name="Ohm R."/>
            <person name="Pangilinan J."/>
            <person name="Park H.-J."/>
            <person name="Ramirez L."/>
            <person name="Alfaro M."/>
            <person name="Sun H."/>
            <person name="Tritt A."/>
            <person name="Yoshinaga Y."/>
            <person name="Zwiers L.-H."/>
            <person name="Turgeon B."/>
            <person name="Goodwin S."/>
            <person name="Spatafora J."/>
            <person name="Crous P."/>
            <person name="Grigoriev I."/>
        </authorList>
    </citation>
    <scope>NUCLEOTIDE SEQUENCE</scope>
    <source>
        <strain evidence="11">CBS 133067</strain>
    </source>
</reference>
<dbReference type="PANTHER" id="PTHR46223">
    <property type="entry name" value="HISTONE-LYSINE N-METHYLTRANSFERASE SUV39H"/>
    <property type="match status" value="1"/>
</dbReference>
<protein>
    <submittedName>
        <fullName evidence="11">SET domain-containing protein</fullName>
    </submittedName>
</protein>
<dbReference type="EMBL" id="ML978133">
    <property type="protein sequence ID" value="KAF2094872.1"/>
    <property type="molecule type" value="Genomic_DNA"/>
</dbReference>
<evidence type="ECO:0000313" key="12">
    <source>
        <dbReference type="Proteomes" id="UP000799772"/>
    </source>
</evidence>
<dbReference type="Pfam" id="PF05033">
    <property type="entry name" value="Pre-SET"/>
    <property type="match status" value="1"/>
</dbReference>
<comment type="subcellular location">
    <subcellularLocation>
        <location evidence="1">Chromosome</location>
    </subcellularLocation>
</comment>